<evidence type="ECO:0000256" key="4">
    <source>
        <dbReference type="ARBA" id="ARBA00022741"/>
    </source>
</evidence>
<keyword evidence="5 8" id="KW-0067">ATP-binding</keyword>
<evidence type="ECO:0000256" key="6">
    <source>
        <dbReference type="ARBA" id="ARBA00023136"/>
    </source>
</evidence>
<keyword evidence="9" id="KW-1185">Reference proteome</keyword>
<accession>A0ABW4Z3T1</accession>
<dbReference type="Proteomes" id="UP001597299">
    <property type="component" value="Unassembled WGS sequence"/>
</dbReference>
<evidence type="ECO:0000259" key="7">
    <source>
        <dbReference type="PROSITE" id="PS50893"/>
    </source>
</evidence>
<evidence type="ECO:0000256" key="3">
    <source>
        <dbReference type="ARBA" id="ARBA00022475"/>
    </source>
</evidence>
<dbReference type="Pfam" id="PF17912">
    <property type="entry name" value="OB_MalK"/>
    <property type="match status" value="1"/>
</dbReference>
<proteinExistence type="inferred from homology"/>
<dbReference type="SUPFAM" id="SSF50331">
    <property type="entry name" value="MOP-like"/>
    <property type="match status" value="1"/>
</dbReference>
<evidence type="ECO:0000256" key="2">
    <source>
        <dbReference type="ARBA" id="ARBA00022448"/>
    </source>
</evidence>
<sequence length="385" mass="40363">MNAPLATPSLRMSHSAGLIARGISKSFQHKVLAEIGLEVKPGELLALTGPSGAGKTTFCRILAGLERPDAGSVELGGRSMAGVPAGERKVALMFESYALYPHLTVRGNALSPLQAPGGRLPAAEAETRVDEVLELLEIRHLHARLPGALSGGQKQRVALARLLVQSPALYLLDEPISHLDAKLRHKLRGEIRRRLAQEPVPTIWATPDGMEALSVGDRVAVIENGRLEQIGTPEDIWLRPASARVAKLIGDPPMNLIDGELTRENGAIVFARRALKLTLTGPLARAAERAGGAAVTLGVRPDAIGFAPADAPEATPAEIYSNEPFGKHAILTIDLGALLAKVKTSMESAGALGADGGIGRNIGLTFPGEGMVLFDGATGRALSGD</sequence>
<dbReference type="InterPro" id="IPR003439">
    <property type="entry name" value="ABC_transporter-like_ATP-bd"/>
</dbReference>
<dbReference type="InterPro" id="IPR027417">
    <property type="entry name" value="P-loop_NTPase"/>
</dbReference>
<dbReference type="RefSeq" id="WP_343207779.1">
    <property type="nucleotide sequence ID" value="NZ_JAHBGB010000044.1"/>
</dbReference>
<comment type="similarity">
    <text evidence="1">Belongs to the ABC transporter superfamily.</text>
</comment>
<dbReference type="InterPro" id="IPR040582">
    <property type="entry name" value="OB_MalK-like"/>
</dbReference>
<dbReference type="Gene3D" id="2.40.50.100">
    <property type="match status" value="1"/>
</dbReference>
<dbReference type="GO" id="GO:0005524">
    <property type="term" value="F:ATP binding"/>
    <property type="evidence" value="ECO:0007669"/>
    <property type="project" value="UniProtKB-KW"/>
</dbReference>
<organism evidence="8 9">
    <name type="scientific">Ancylobacter oerskovii</name>
    <dbReference type="NCBI Taxonomy" id="459519"/>
    <lineage>
        <taxon>Bacteria</taxon>
        <taxon>Pseudomonadati</taxon>
        <taxon>Pseudomonadota</taxon>
        <taxon>Alphaproteobacteria</taxon>
        <taxon>Hyphomicrobiales</taxon>
        <taxon>Xanthobacteraceae</taxon>
        <taxon>Ancylobacter</taxon>
    </lineage>
</organism>
<dbReference type="InterPro" id="IPR012340">
    <property type="entry name" value="NA-bd_OB-fold"/>
</dbReference>
<keyword evidence="6" id="KW-0472">Membrane</keyword>
<gene>
    <name evidence="8" type="ORF">ACFSNC_22940</name>
</gene>
<name>A0ABW4Z3T1_9HYPH</name>
<dbReference type="InterPro" id="IPR008995">
    <property type="entry name" value="Mo/tungstate-bd_C_term_dom"/>
</dbReference>
<dbReference type="PROSITE" id="PS00211">
    <property type="entry name" value="ABC_TRANSPORTER_1"/>
    <property type="match status" value="1"/>
</dbReference>
<feature type="domain" description="ABC transporter" evidence="7">
    <location>
        <begin position="10"/>
        <end position="249"/>
    </location>
</feature>
<dbReference type="InterPro" id="IPR017871">
    <property type="entry name" value="ABC_transporter-like_CS"/>
</dbReference>
<dbReference type="InterPro" id="IPR015853">
    <property type="entry name" value="ABC_transpr_FbpC"/>
</dbReference>
<dbReference type="CDD" id="cd03259">
    <property type="entry name" value="ABC_Carb_Solutes_like"/>
    <property type="match status" value="1"/>
</dbReference>
<dbReference type="Pfam" id="PF00005">
    <property type="entry name" value="ABC_tran"/>
    <property type="match status" value="1"/>
</dbReference>
<comment type="caution">
    <text evidence="8">The sequence shown here is derived from an EMBL/GenBank/DDBJ whole genome shotgun (WGS) entry which is preliminary data.</text>
</comment>
<keyword evidence="4" id="KW-0547">Nucleotide-binding</keyword>
<evidence type="ECO:0000256" key="1">
    <source>
        <dbReference type="ARBA" id="ARBA00005417"/>
    </source>
</evidence>
<evidence type="ECO:0000256" key="5">
    <source>
        <dbReference type="ARBA" id="ARBA00022840"/>
    </source>
</evidence>
<dbReference type="SUPFAM" id="SSF52540">
    <property type="entry name" value="P-loop containing nucleoside triphosphate hydrolases"/>
    <property type="match status" value="1"/>
</dbReference>
<dbReference type="PANTHER" id="PTHR43875:SF1">
    <property type="entry name" value="OSMOPROTECTIVE COMPOUNDS UPTAKE ATP-BINDING PROTEIN GGTA"/>
    <property type="match status" value="1"/>
</dbReference>
<dbReference type="InterPro" id="IPR047641">
    <property type="entry name" value="ABC_transpr_MalK/UgpC-like"/>
</dbReference>
<keyword evidence="2" id="KW-0813">Transport</keyword>
<keyword evidence="3" id="KW-1003">Cell membrane</keyword>
<reference evidence="9" key="1">
    <citation type="journal article" date="2019" name="Int. J. Syst. Evol. Microbiol.">
        <title>The Global Catalogue of Microorganisms (GCM) 10K type strain sequencing project: providing services to taxonomists for standard genome sequencing and annotation.</title>
        <authorList>
            <consortium name="The Broad Institute Genomics Platform"/>
            <consortium name="The Broad Institute Genome Sequencing Center for Infectious Disease"/>
            <person name="Wu L."/>
            <person name="Ma J."/>
        </authorList>
    </citation>
    <scope>NUCLEOTIDE SEQUENCE [LARGE SCALE GENOMIC DNA]</scope>
    <source>
        <strain evidence="9">CCM 7435</strain>
    </source>
</reference>
<evidence type="ECO:0000313" key="9">
    <source>
        <dbReference type="Proteomes" id="UP001597299"/>
    </source>
</evidence>
<dbReference type="Gene3D" id="2.40.50.140">
    <property type="entry name" value="Nucleic acid-binding proteins"/>
    <property type="match status" value="1"/>
</dbReference>
<dbReference type="PROSITE" id="PS50893">
    <property type="entry name" value="ABC_TRANSPORTER_2"/>
    <property type="match status" value="1"/>
</dbReference>
<dbReference type="PANTHER" id="PTHR43875">
    <property type="entry name" value="MALTODEXTRIN IMPORT ATP-BINDING PROTEIN MSMX"/>
    <property type="match status" value="1"/>
</dbReference>
<protein>
    <submittedName>
        <fullName evidence="8">ABC transporter ATP-binding protein</fullName>
    </submittedName>
</protein>
<evidence type="ECO:0000313" key="8">
    <source>
        <dbReference type="EMBL" id="MFD2143274.1"/>
    </source>
</evidence>
<dbReference type="InterPro" id="IPR003593">
    <property type="entry name" value="AAA+_ATPase"/>
</dbReference>
<dbReference type="EMBL" id="JBHUHD010000001">
    <property type="protein sequence ID" value="MFD2143274.1"/>
    <property type="molecule type" value="Genomic_DNA"/>
</dbReference>
<dbReference type="SMART" id="SM00382">
    <property type="entry name" value="AAA"/>
    <property type="match status" value="1"/>
</dbReference>
<dbReference type="Gene3D" id="3.40.50.300">
    <property type="entry name" value="P-loop containing nucleotide triphosphate hydrolases"/>
    <property type="match status" value="1"/>
</dbReference>